<dbReference type="EMBL" id="JAJTWU010000001">
    <property type="protein sequence ID" value="MCE4553044.1"/>
    <property type="molecule type" value="Genomic_DNA"/>
</dbReference>
<dbReference type="RefSeq" id="WP_233369755.1">
    <property type="nucleotide sequence ID" value="NZ_JAJTWU010000001.1"/>
</dbReference>
<accession>A0ABS8XJK8</accession>
<evidence type="ECO:0000313" key="2">
    <source>
        <dbReference type="Proteomes" id="UP001200741"/>
    </source>
</evidence>
<dbReference type="EC" id="4.2.2.2" evidence="1"/>
<name>A0ABS8XJK8_9BURK</name>
<sequence>MPSLCPILVFHRVALLTLVLAEPVLAAQIGTIPPAESLTASRIAALPAADRAPWAAYLARSEAQWAADREALAAERQGLSTLPPARAGGHSEGSMPLDKPANWYASEGALVVARNILSFQTPAGGWGKNQPRNAPPRERGQAYVAENNLKKPSPNDYDLPQDSQWSYVGTVDNDATITEIRFLARVAKQFPGAAGEPYRQAAQRGVVYLLAAQFPNGGWPQVWPLQGGYHDAVTLNDNALVEVAELMGMVSRGEAELGFMPANMKTAAAAAQARSVQLLLAAQIRINGKLTMWAQQHDPLTLAPSSARNYEPPALCSGESANALRFLMSLPNPSPAIIEAVKGGVAMLKSLAVRDVGFVKVDDARRLVAQPGAGPLWARYYDPVTLRPVFGDRDKSLHDDVNDLSAERRNGYSWWGTWPMKTVADYDAWAARWVKPAS</sequence>
<keyword evidence="1" id="KW-0456">Lyase</keyword>
<dbReference type="InterPro" id="IPR012669">
    <property type="entry name" value="Pectate_lyase"/>
</dbReference>
<dbReference type="Proteomes" id="UP001200741">
    <property type="component" value="Unassembled WGS sequence"/>
</dbReference>
<dbReference type="NCBIfam" id="TIGR02474">
    <property type="entry name" value="pec_lyase"/>
    <property type="match status" value="1"/>
</dbReference>
<dbReference type="Gene3D" id="1.50.10.20">
    <property type="match status" value="1"/>
</dbReference>
<dbReference type="SUPFAM" id="SSF81853">
    <property type="entry name" value="Family 10 polysaccharide lyase"/>
    <property type="match status" value="1"/>
</dbReference>
<gene>
    <name evidence="1" type="primary">pelA</name>
    <name evidence="1" type="ORF">LXT13_01110</name>
</gene>
<comment type="caution">
    <text evidence="1">The sequence shown here is derived from an EMBL/GenBank/DDBJ whole genome shotgun (WGS) entry which is preliminary data.</text>
</comment>
<evidence type="ECO:0000313" key="1">
    <source>
        <dbReference type="EMBL" id="MCE4553044.1"/>
    </source>
</evidence>
<organism evidence="1 2">
    <name type="scientific">Pelomonas cellulosilytica</name>
    <dbReference type="NCBI Taxonomy" id="2906762"/>
    <lineage>
        <taxon>Bacteria</taxon>
        <taxon>Pseudomonadati</taxon>
        <taxon>Pseudomonadota</taxon>
        <taxon>Betaproteobacteria</taxon>
        <taxon>Burkholderiales</taxon>
        <taxon>Sphaerotilaceae</taxon>
        <taxon>Roseateles</taxon>
    </lineage>
</organism>
<protein>
    <submittedName>
        <fullName evidence="1">Pectate lyase</fullName>
        <ecNumber evidence="1">4.2.2.2</ecNumber>
    </submittedName>
</protein>
<proteinExistence type="predicted"/>
<dbReference type="Pfam" id="PF09492">
    <property type="entry name" value="Pec_lyase"/>
    <property type="match status" value="1"/>
</dbReference>
<keyword evidence="2" id="KW-1185">Reference proteome</keyword>
<dbReference type="GO" id="GO:0030570">
    <property type="term" value="F:pectate lyase activity"/>
    <property type="evidence" value="ECO:0007669"/>
    <property type="project" value="UniProtKB-EC"/>
</dbReference>
<reference evidence="1 2" key="1">
    <citation type="submission" date="2021-12" db="EMBL/GenBank/DDBJ databases">
        <title>Genome seq of P8.</title>
        <authorList>
            <person name="Seo T."/>
        </authorList>
    </citation>
    <scope>NUCLEOTIDE SEQUENCE [LARGE SCALE GENOMIC DNA]</scope>
    <source>
        <strain evidence="1 2">P8</strain>
    </source>
</reference>